<dbReference type="RefSeq" id="WP_207300930.1">
    <property type="nucleotide sequence ID" value="NZ_CP071444.1"/>
</dbReference>
<dbReference type="Gene3D" id="3.40.50.2000">
    <property type="entry name" value="Glycogen Phosphorylase B"/>
    <property type="match status" value="2"/>
</dbReference>
<dbReference type="AlphaFoldDB" id="A0A974XGT2"/>
<dbReference type="KEGG" id="alka:J0B03_05950"/>
<name>A0A974XGT2_9FIRM</name>
<gene>
    <name evidence="1" type="ORF">J0B03_05950</name>
</gene>
<dbReference type="EMBL" id="CP071444">
    <property type="protein sequence ID" value="QSX09599.1"/>
    <property type="molecule type" value="Genomic_DNA"/>
</dbReference>
<keyword evidence="2" id="KW-1185">Reference proteome</keyword>
<evidence type="ECO:0000313" key="1">
    <source>
        <dbReference type="EMBL" id="QSX09599.1"/>
    </source>
</evidence>
<proteinExistence type="predicted"/>
<accession>A0A974XGT2</accession>
<dbReference type="Proteomes" id="UP000663499">
    <property type="component" value="Chromosome"/>
</dbReference>
<protein>
    <submittedName>
        <fullName evidence="1">Uncharacterized protein</fullName>
    </submittedName>
</protein>
<dbReference type="SUPFAM" id="SSF53756">
    <property type="entry name" value="UDP-Glycosyltransferase/glycogen phosphorylase"/>
    <property type="match status" value="1"/>
</dbReference>
<organism evidence="1 2">
    <name type="scientific">Alkalibacter rhizosphaerae</name>
    <dbReference type="NCBI Taxonomy" id="2815577"/>
    <lineage>
        <taxon>Bacteria</taxon>
        <taxon>Bacillati</taxon>
        <taxon>Bacillota</taxon>
        <taxon>Clostridia</taxon>
        <taxon>Eubacteriales</taxon>
        <taxon>Eubacteriaceae</taxon>
        <taxon>Alkalibacter</taxon>
    </lineage>
</organism>
<sequence length="246" mass="28020">MINLLVELEGRADITLFLFSLKGDYIDQIPEHVTVLEAGGLLRLLGLSQKEARSMGWIYYGLRGVLSMYTKFFNNHWPIRFLVHSHPMLSGYDAGISFLHNVEGHLLYGGCNDFVLRRVQATRKITFLHCDFLACGSNTKYSRKLMDRFDRIAVVSEGCKRSFLAAMPDLEGRTSIVPNCHNIPEYRRKAEEDPIIYLKEAFNVVTIARMDAGKGILRGVTAMDRLIQDGEQIQWHLVGAARWNRA</sequence>
<reference evidence="1" key="1">
    <citation type="submission" date="2021-03" db="EMBL/GenBank/DDBJ databases">
        <title>Alkalibacter marinus sp. nov., isolated from tidal flat sediment.</title>
        <authorList>
            <person name="Namirimu T."/>
            <person name="Yang J.-A."/>
            <person name="Yang S.-H."/>
            <person name="Kim Y.-J."/>
            <person name="Kwon K.K."/>
        </authorList>
    </citation>
    <scope>NUCLEOTIDE SEQUENCE</scope>
    <source>
        <strain evidence="1">ES005</strain>
    </source>
</reference>
<evidence type="ECO:0000313" key="2">
    <source>
        <dbReference type="Proteomes" id="UP000663499"/>
    </source>
</evidence>